<feature type="region of interest" description="Disordered" evidence="1">
    <location>
        <begin position="72"/>
        <end position="96"/>
    </location>
</feature>
<evidence type="ECO:0000313" key="3">
    <source>
        <dbReference type="Proteomes" id="UP001443563"/>
    </source>
</evidence>
<sequence>MESLHLALGQYERGDLESTGDCLPRGALLFRHQEPSQSRCVGHAITDSEALEAERGNRTRAEEQLTRCDAAMRRLRDGTAPPQKKRGSTPRPTRRVAAAECSAARGLGSAGDSGLTCKHASRIHPPHPCFVGSSSATPLLPASRLLPVLQPKQRRCRRHLIIIRQVLLRALLPTTRRHQCSVSWRVIWWATKD</sequence>
<proteinExistence type="predicted"/>
<keyword evidence="3" id="KW-1185">Reference proteome</keyword>
<dbReference type="Proteomes" id="UP001443563">
    <property type="component" value="Unassembled WGS sequence"/>
</dbReference>
<reference evidence="2 3" key="1">
    <citation type="submission" date="2024-02" db="EMBL/GenBank/DDBJ databases">
        <title>FIRST GENOME SEQUENCES OF Leishmania (Viannia) shawi, Leishmania (Viannia) lindenbergi AND Leishmania (Viannia) utingensis.</title>
        <authorList>
            <person name="Resadore F."/>
            <person name="Custodio M.G.F."/>
            <person name="Boite M.C."/>
            <person name="Cupolillo E."/>
            <person name="Ferreira G.E.M."/>
        </authorList>
    </citation>
    <scope>NUCLEOTIDE SEQUENCE [LARGE SCALE GENOMIC DNA]</scope>
    <source>
        <strain evidence="2 3">MCEB/BR/1984/M8408</strain>
    </source>
</reference>
<gene>
    <name evidence="2" type="ORF">Q4I29_005430</name>
</gene>
<evidence type="ECO:0000313" key="2">
    <source>
        <dbReference type="EMBL" id="KAL0501182.1"/>
    </source>
</evidence>
<organism evidence="2 3">
    <name type="scientific">Leishmania shawi</name>
    <dbReference type="NCBI Taxonomy" id="5680"/>
    <lineage>
        <taxon>Eukaryota</taxon>
        <taxon>Discoba</taxon>
        <taxon>Euglenozoa</taxon>
        <taxon>Kinetoplastea</taxon>
        <taxon>Metakinetoplastina</taxon>
        <taxon>Trypanosomatida</taxon>
        <taxon>Trypanosomatidae</taxon>
        <taxon>Leishmaniinae</taxon>
        <taxon>Leishmania</taxon>
        <taxon>Leishmania guyanensis species complex</taxon>
    </lineage>
</organism>
<accession>A0ABR3E539</accession>
<dbReference type="EMBL" id="JBAMZM010000030">
    <property type="protein sequence ID" value="KAL0501182.1"/>
    <property type="molecule type" value="Genomic_DNA"/>
</dbReference>
<feature type="compositionally biased region" description="Basic residues" evidence="1">
    <location>
        <begin position="83"/>
        <end position="94"/>
    </location>
</feature>
<comment type="caution">
    <text evidence="2">The sequence shown here is derived from an EMBL/GenBank/DDBJ whole genome shotgun (WGS) entry which is preliminary data.</text>
</comment>
<evidence type="ECO:0000256" key="1">
    <source>
        <dbReference type="SAM" id="MobiDB-lite"/>
    </source>
</evidence>
<name>A0ABR3E539_9TRYP</name>
<protein>
    <submittedName>
        <fullName evidence="2">Uncharacterized protein</fullName>
    </submittedName>
</protein>